<evidence type="ECO:0000313" key="1">
    <source>
        <dbReference type="EMBL" id="TNN79254.1"/>
    </source>
</evidence>
<gene>
    <name evidence="1" type="ORF">EYF80_010499</name>
</gene>
<name>A0A4Z2IP68_9TELE</name>
<proteinExistence type="predicted"/>
<dbReference type="Proteomes" id="UP000314294">
    <property type="component" value="Unassembled WGS sequence"/>
</dbReference>
<organism evidence="1 2">
    <name type="scientific">Liparis tanakae</name>
    <name type="common">Tanaka's snailfish</name>
    <dbReference type="NCBI Taxonomy" id="230148"/>
    <lineage>
        <taxon>Eukaryota</taxon>
        <taxon>Metazoa</taxon>
        <taxon>Chordata</taxon>
        <taxon>Craniata</taxon>
        <taxon>Vertebrata</taxon>
        <taxon>Euteleostomi</taxon>
        <taxon>Actinopterygii</taxon>
        <taxon>Neopterygii</taxon>
        <taxon>Teleostei</taxon>
        <taxon>Neoteleostei</taxon>
        <taxon>Acanthomorphata</taxon>
        <taxon>Eupercaria</taxon>
        <taxon>Perciformes</taxon>
        <taxon>Cottioidei</taxon>
        <taxon>Cottales</taxon>
        <taxon>Liparidae</taxon>
        <taxon>Liparis</taxon>
    </lineage>
</organism>
<reference evidence="1 2" key="1">
    <citation type="submission" date="2019-03" db="EMBL/GenBank/DDBJ databases">
        <title>First draft genome of Liparis tanakae, snailfish: a comprehensive survey of snailfish specific genes.</title>
        <authorList>
            <person name="Kim W."/>
            <person name="Song I."/>
            <person name="Jeong J.-H."/>
            <person name="Kim D."/>
            <person name="Kim S."/>
            <person name="Ryu S."/>
            <person name="Song J.Y."/>
            <person name="Lee S.K."/>
        </authorList>
    </citation>
    <scope>NUCLEOTIDE SEQUENCE [LARGE SCALE GENOMIC DNA]</scope>
    <source>
        <tissue evidence="1">Muscle</tissue>
    </source>
</reference>
<sequence length="81" mass="9020">MKICKCTDTFGRERSEHIKADNVWLWFAEAEGTTEPFLRIRAIEIPPRASIPGPYHSSECRKAARGNNTASLLTAESLNAS</sequence>
<dbReference type="AlphaFoldDB" id="A0A4Z2IP68"/>
<comment type="caution">
    <text evidence="1">The sequence shown here is derived from an EMBL/GenBank/DDBJ whole genome shotgun (WGS) entry which is preliminary data.</text>
</comment>
<dbReference type="EMBL" id="SRLO01000066">
    <property type="protein sequence ID" value="TNN79254.1"/>
    <property type="molecule type" value="Genomic_DNA"/>
</dbReference>
<evidence type="ECO:0000313" key="2">
    <source>
        <dbReference type="Proteomes" id="UP000314294"/>
    </source>
</evidence>
<keyword evidence="2" id="KW-1185">Reference proteome</keyword>
<accession>A0A4Z2IP68</accession>
<protein>
    <submittedName>
        <fullName evidence="1">Uncharacterized protein</fullName>
    </submittedName>
</protein>